<dbReference type="PANTHER" id="PTHR23501">
    <property type="entry name" value="MAJOR FACILITATOR SUPERFAMILY"/>
    <property type="match status" value="1"/>
</dbReference>
<evidence type="ECO:0000256" key="2">
    <source>
        <dbReference type="ARBA" id="ARBA00022692"/>
    </source>
</evidence>
<feature type="transmembrane region" description="Helical" evidence="5">
    <location>
        <begin position="106"/>
        <end position="122"/>
    </location>
</feature>
<dbReference type="AlphaFoldDB" id="A0A9P7ZB01"/>
<feature type="transmembrane region" description="Helical" evidence="5">
    <location>
        <begin position="210"/>
        <end position="230"/>
    </location>
</feature>
<feature type="transmembrane region" description="Helical" evidence="5">
    <location>
        <begin position="242"/>
        <end position="262"/>
    </location>
</feature>
<feature type="transmembrane region" description="Helical" evidence="5">
    <location>
        <begin position="44"/>
        <end position="61"/>
    </location>
</feature>
<organism evidence="6 7">
    <name type="scientific">Calycina marina</name>
    <dbReference type="NCBI Taxonomy" id="1763456"/>
    <lineage>
        <taxon>Eukaryota</taxon>
        <taxon>Fungi</taxon>
        <taxon>Dikarya</taxon>
        <taxon>Ascomycota</taxon>
        <taxon>Pezizomycotina</taxon>
        <taxon>Leotiomycetes</taxon>
        <taxon>Helotiales</taxon>
        <taxon>Pezizellaceae</taxon>
        <taxon>Calycina</taxon>
    </lineage>
</organism>
<sequence length="393" mass="43115">MINRVPTQSNRVVTDNDAHKVGTEFQHGVQAFEAITIVWTKTNLYVAYGLIFLIYYVDAWQQTTTGSLTYYVHDIWGRPQGILIMAFLMDIGLVMMAVCPNVQKYAAAYFNDVGLALGIFIADTSQLNNRAFTFAFVSSPYIVTVWMGGPTTTVIVNGPGCSPSTKGFASPLVIIMLTIGFMVCVAFVFYEKYASPVTFIPFGLLMDQATHVANIYSIRPCFFNLILGIFIRWTGRFKALDLYFGVPLAILGVGCMIAFRSADAHIGYNVMCQIFIAFSVMVAISHQYFAIVLAIEGMCASIGSGIGSSVAAAIGTGVFLARLMEYLPAESQANFTSIYGDITSQLSYPVRSPTRLAVNHAYLDAQRYMLIASTTILVIAIFSDFKQVKGTVF</sequence>
<evidence type="ECO:0000256" key="5">
    <source>
        <dbReference type="SAM" id="Phobius"/>
    </source>
</evidence>
<keyword evidence="4 5" id="KW-0472">Membrane</keyword>
<name>A0A9P7ZB01_9HELO</name>
<feature type="transmembrane region" description="Helical" evidence="5">
    <location>
        <begin position="168"/>
        <end position="190"/>
    </location>
</feature>
<keyword evidence="7" id="KW-1185">Reference proteome</keyword>
<dbReference type="EMBL" id="MU253748">
    <property type="protein sequence ID" value="KAG9248481.1"/>
    <property type="molecule type" value="Genomic_DNA"/>
</dbReference>
<keyword evidence="3 5" id="KW-1133">Transmembrane helix</keyword>
<dbReference type="GO" id="GO:0005886">
    <property type="term" value="C:plasma membrane"/>
    <property type="evidence" value="ECO:0007669"/>
    <property type="project" value="TreeGrafter"/>
</dbReference>
<dbReference type="OrthoDB" id="4078873at2759"/>
<accession>A0A9P7ZB01</accession>
<reference evidence="6" key="1">
    <citation type="journal article" date="2021" name="IMA Fungus">
        <title>Genomic characterization of three marine fungi, including Emericellopsis atlantica sp. nov. with signatures of a generalist lifestyle and marine biomass degradation.</title>
        <authorList>
            <person name="Hagestad O.C."/>
            <person name="Hou L."/>
            <person name="Andersen J.H."/>
            <person name="Hansen E.H."/>
            <person name="Altermark B."/>
            <person name="Li C."/>
            <person name="Kuhnert E."/>
            <person name="Cox R.J."/>
            <person name="Crous P.W."/>
            <person name="Spatafora J.W."/>
            <person name="Lail K."/>
            <person name="Amirebrahimi M."/>
            <person name="Lipzen A."/>
            <person name="Pangilinan J."/>
            <person name="Andreopoulos W."/>
            <person name="Hayes R.D."/>
            <person name="Ng V."/>
            <person name="Grigoriev I.V."/>
            <person name="Jackson S.A."/>
            <person name="Sutton T.D.S."/>
            <person name="Dobson A.D.W."/>
            <person name="Rama T."/>
        </authorList>
    </citation>
    <scope>NUCLEOTIDE SEQUENCE</scope>
    <source>
        <strain evidence="6">TRa3180A</strain>
    </source>
</reference>
<evidence type="ECO:0000313" key="7">
    <source>
        <dbReference type="Proteomes" id="UP000887226"/>
    </source>
</evidence>
<evidence type="ECO:0000256" key="3">
    <source>
        <dbReference type="ARBA" id="ARBA00022989"/>
    </source>
</evidence>
<dbReference type="PANTHER" id="PTHR23501:SF3">
    <property type="entry name" value="MAJOR FACILITATOR SUPERFAMILY (MFS) PROFILE DOMAIN-CONTAINING PROTEIN"/>
    <property type="match status" value="1"/>
</dbReference>
<feature type="transmembrane region" description="Helical" evidence="5">
    <location>
        <begin position="368"/>
        <end position="385"/>
    </location>
</feature>
<evidence type="ECO:0000256" key="1">
    <source>
        <dbReference type="ARBA" id="ARBA00004141"/>
    </source>
</evidence>
<dbReference type="GO" id="GO:0022857">
    <property type="term" value="F:transmembrane transporter activity"/>
    <property type="evidence" value="ECO:0007669"/>
    <property type="project" value="TreeGrafter"/>
</dbReference>
<feature type="transmembrane region" description="Helical" evidence="5">
    <location>
        <begin position="274"/>
        <end position="295"/>
    </location>
</feature>
<protein>
    <submittedName>
        <fullName evidence="6">Siderophore iron transporter mirB</fullName>
    </submittedName>
</protein>
<gene>
    <name evidence="6" type="ORF">BJ878DRAFT_531889</name>
</gene>
<feature type="transmembrane region" description="Helical" evidence="5">
    <location>
        <begin position="134"/>
        <end position="156"/>
    </location>
</feature>
<proteinExistence type="predicted"/>
<comment type="caution">
    <text evidence="6">The sequence shown here is derived from an EMBL/GenBank/DDBJ whole genome shotgun (WGS) entry which is preliminary data.</text>
</comment>
<evidence type="ECO:0000256" key="4">
    <source>
        <dbReference type="ARBA" id="ARBA00023136"/>
    </source>
</evidence>
<dbReference type="Proteomes" id="UP000887226">
    <property type="component" value="Unassembled WGS sequence"/>
</dbReference>
<comment type="subcellular location">
    <subcellularLocation>
        <location evidence="1">Membrane</location>
        <topology evidence="1">Multi-pass membrane protein</topology>
    </subcellularLocation>
</comment>
<evidence type="ECO:0000313" key="6">
    <source>
        <dbReference type="EMBL" id="KAG9248481.1"/>
    </source>
</evidence>
<keyword evidence="2 5" id="KW-0812">Transmembrane</keyword>
<feature type="transmembrane region" description="Helical" evidence="5">
    <location>
        <begin position="81"/>
        <end position="99"/>
    </location>
</feature>
<feature type="transmembrane region" description="Helical" evidence="5">
    <location>
        <begin position="302"/>
        <end position="321"/>
    </location>
</feature>